<evidence type="ECO:0000256" key="1">
    <source>
        <dbReference type="PROSITE-ProRule" id="PRU00023"/>
    </source>
</evidence>
<gene>
    <name evidence="3" type="ORF">BBRV_LOCUS64188</name>
</gene>
<feature type="domain" description="G-patch" evidence="2">
    <location>
        <begin position="235"/>
        <end position="281"/>
    </location>
</feature>
<dbReference type="PROSITE" id="PS50297">
    <property type="entry name" value="ANK_REP_REGION"/>
    <property type="match status" value="1"/>
</dbReference>
<dbReference type="SMART" id="SM00443">
    <property type="entry name" value="G_patch"/>
    <property type="match status" value="1"/>
</dbReference>
<sequence>MRRSYKIFVRPKDKEVNEIPRDDHKRELNFRGDEAKQVYEDIIKDTQDCHSAIKNSETSIKKLRDNKTHKKVKKHEQNSAPIKLNANHILRAIDQADMDFLQANVNENNVNIADDFGWTPLMSSAFSGNKRIVEFLLKLGARRDLREKTGLTALQLAQKKQHKEIVSLLKNERAIFVDEEEKITKDRGIEELEEFYCSVCKSSFKETTIKKHEASLLHIFNTNPKLPDPLYGIPKKNKGYQMMLNTGWEESKGLGPSGSGLKYPVKTVLKRDRKGLGRGDEEKPRITHFKSNDLAAVKHVRQERIRIQGRKQIERHVRESARKERAIRRALS</sequence>
<keyword evidence="1" id="KW-0040">ANK repeat</keyword>
<dbReference type="PANTHER" id="PTHR20923">
    <property type="entry name" value="BAT4 PROTEIN-RELATED"/>
    <property type="match status" value="1"/>
</dbReference>
<dbReference type="SMART" id="SM00248">
    <property type="entry name" value="ANK"/>
    <property type="match status" value="2"/>
</dbReference>
<evidence type="ECO:0000259" key="2">
    <source>
        <dbReference type="PROSITE" id="PS50174"/>
    </source>
</evidence>
<dbReference type="EMBL" id="CADCXW020000021">
    <property type="protein sequence ID" value="CAD1556626.1"/>
    <property type="molecule type" value="Genomic_DNA"/>
</dbReference>
<dbReference type="PROSITE" id="PS50088">
    <property type="entry name" value="ANK_REPEAT"/>
    <property type="match status" value="1"/>
</dbReference>
<dbReference type="Gene3D" id="1.25.40.20">
    <property type="entry name" value="Ankyrin repeat-containing domain"/>
    <property type="match status" value="1"/>
</dbReference>
<dbReference type="PANTHER" id="PTHR20923:SF1">
    <property type="entry name" value="G PATCH DOMAIN AND ANKYRIN REPEAT-CONTAINING PROTEIN 1"/>
    <property type="match status" value="1"/>
</dbReference>
<dbReference type="Pfam" id="PF12796">
    <property type="entry name" value="Ank_2"/>
    <property type="match status" value="1"/>
</dbReference>
<dbReference type="InterPro" id="IPR000467">
    <property type="entry name" value="G_patch_dom"/>
</dbReference>
<dbReference type="SUPFAM" id="SSF48403">
    <property type="entry name" value="Ankyrin repeat"/>
    <property type="match status" value="1"/>
</dbReference>
<dbReference type="PROSITE" id="PS50174">
    <property type="entry name" value="G_PATCH"/>
    <property type="match status" value="1"/>
</dbReference>
<dbReference type="InterPro" id="IPR002110">
    <property type="entry name" value="Ankyrin_rpt"/>
</dbReference>
<organism evidence="3">
    <name type="scientific">Bracon brevicornis</name>
    <dbReference type="NCBI Taxonomy" id="1563983"/>
    <lineage>
        <taxon>Eukaryota</taxon>
        <taxon>Metazoa</taxon>
        <taxon>Ecdysozoa</taxon>
        <taxon>Arthropoda</taxon>
        <taxon>Hexapoda</taxon>
        <taxon>Insecta</taxon>
        <taxon>Pterygota</taxon>
        <taxon>Neoptera</taxon>
        <taxon>Endopterygota</taxon>
        <taxon>Hymenoptera</taxon>
        <taxon>Apocrita</taxon>
        <taxon>Ichneumonoidea</taxon>
        <taxon>Braconidae</taxon>
        <taxon>Braconinae</taxon>
        <taxon>Bracon</taxon>
    </lineage>
</organism>
<evidence type="ECO:0000313" key="3">
    <source>
        <dbReference type="EMBL" id="CAD1556626.1"/>
    </source>
</evidence>
<proteinExistence type="predicted"/>
<accession>A0A6V7K291</accession>
<feature type="repeat" description="ANK" evidence="1">
    <location>
        <begin position="116"/>
        <end position="148"/>
    </location>
</feature>
<dbReference type="InterPro" id="IPR039146">
    <property type="entry name" value="GPANK1"/>
</dbReference>
<dbReference type="Pfam" id="PF01585">
    <property type="entry name" value="G-patch"/>
    <property type="match status" value="1"/>
</dbReference>
<reference evidence="3" key="1">
    <citation type="submission" date="2020-07" db="EMBL/GenBank/DDBJ databases">
        <authorList>
            <person name="Ferguson B K."/>
        </authorList>
    </citation>
    <scope>NUCLEOTIDE SEQUENCE</scope>
    <source>
        <strain evidence="3">L06</strain>
    </source>
</reference>
<dbReference type="InterPro" id="IPR036770">
    <property type="entry name" value="Ankyrin_rpt-contain_sf"/>
</dbReference>
<protein>
    <recommendedName>
        <fullName evidence="2">G-patch domain-containing protein</fullName>
    </recommendedName>
</protein>
<name>A0A6V7K291_9HYME</name>
<dbReference type="AlphaFoldDB" id="A0A6V7K291"/>
<dbReference type="GO" id="GO:0003676">
    <property type="term" value="F:nucleic acid binding"/>
    <property type="evidence" value="ECO:0007669"/>
    <property type="project" value="InterPro"/>
</dbReference>